<accession>A0A931G8E6</accession>
<dbReference type="SUPFAM" id="SSF53335">
    <property type="entry name" value="S-adenosyl-L-methionine-dependent methyltransferases"/>
    <property type="match status" value="1"/>
</dbReference>
<name>A0A931G8E6_9BACT</name>
<proteinExistence type="inferred from homology"/>
<keyword evidence="4 5" id="KW-0694">RNA-binding</keyword>
<dbReference type="AlphaFoldDB" id="A0A931G8E6"/>
<evidence type="ECO:0000256" key="3">
    <source>
        <dbReference type="ARBA" id="ARBA00022691"/>
    </source>
</evidence>
<protein>
    <submittedName>
        <fullName evidence="6">Ribosomal RNA small subunit methyltransferase A</fullName>
    </submittedName>
</protein>
<keyword evidence="3 5" id="KW-0949">S-adenosyl-L-methionine</keyword>
<keyword evidence="2 5" id="KW-0808">Transferase</keyword>
<sequence length="73" mass="8229">MEQQLFTVIKAAFSKRRKSLKNSLVGPDLGLDKPTIAQALKNADITPERRAETLSVKEFETLTRAVEPFLIKE</sequence>
<evidence type="ECO:0000256" key="1">
    <source>
        <dbReference type="ARBA" id="ARBA00022603"/>
    </source>
</evidence>
<dbReference type="GO" id="GO:0003723">
    <property type="term" value="F:RNA binding"/>
    <property type="evidence" value="ECO:0007669"/>
    <property type="project" value="UniProtKB-UniRule"/>
</dbReference>
<keyword evidence="1 5" id="KW-0489">Methyltransferase</keyword>
<dbReference type="InterPro" id="IPR029063">
    <property type="entry name" value="SAM-dependent_MTases_sf"/>
</dbReference>
<feature type="binding site" evidence="5">
    <location>
        <position position="1"/>
    </location>
    <ligand>
        <name>S-adenosyl-L-methionine</name>
        <dbReference type="ChEBI" id="CHEBI:59789"/>
    </ligand>
</feature>
<evidence type="ECO:0000256" key="4">
    <source>
        <dbReference type="ARBA" id="ARBA00022884"/>
    </source>
</evidence>
<dbReference type="GO" id="GO:0000179">
    <property type="term" value="F:rRNA (adenine-N6,N6-)-dimethyltransferase activity"/>
    <property type="evidence" value="ECO:0007669"/>
    <property type="project" value="UniProtKB-UniRule"/>
</dbReference>
<dbReference type="PROSITE" id="PS51689">
    <property type="entry name" value="SAM_RNA_A_N6_MT"/>
    <property type="match status" value="1"/>
</dbReference>
<dbReference type="Proteomes" id="UP000706172">
    <property type="component" value="Unassembled WGS sequence"/>
</dbReference>
<comment type="similarity">
    <text evidence="5">Belongs to the class I-like SAM-binding methyltransferase superfamily. rRNA adenine N(6)-methyltransferase family.</text>
</comment>
<organism evidence="6 7">
    <name type="scientific">Desulfotignum balticum</name>
    <dbReference type="NCBI Taxonomy" id="115781"/>
    <lineage>
        <taxon>Bacteria</taxon>
        <taxon>Pseudomonadati</taxon>
        <taxon>Thermodesulfobacteriota</taxon>
        <taxon>Desulfobacteria</taxon>
        <taxon>Desulfobacterales</taxon>
        <taxon>Desulfobacteraceae</taxon>
        <taxon>Desulfotignum</taxon>
    </lineage>
</organism>
<feature type="non-terminal residue" evidence="6">
    <location>
        <position position="1"/>
    </location>
</feature>
<evidence type="ECO:0000313" key="7">
    <source>
        <dbReference type="Proteomes" id="UP000706172"/>
    </source>
</evidence>
<evidence type="ECO:0000256" key="2">
    <source>
        <dbReference type="ARBA" id="ARBA00022679"/>
    </source>
</evidence>
<dbReference type="Gene3D" id="1.10.8.100">
    <property type="entry name" value="Ribosomal RNA adenine dimethylase-like, domain 2"/>
    <property type="match status" value="1"/>
</dbReference>
<evidence type="ECO:0000256" key="5">
    <source>
        <dbReference type="PROSITE-ProRule" id="PRU01026"/>
    </source>
</evidence>
<evidence type="ECO:0000313" key="6">
    <source>
        <dbReference type="EMBL" id="MBG0780391.1"/>
    </source>
</evidence>
<comment type="caution">
    <text evidence="5">Lacks conserved residue(s) required for the propagation of feature annotation.</text>
</comment>
<dbReference type="EMBL" id="JACCQK010000706">
    <property type="protein sequence ID" value="MBG0780391.1"/>
    <property type="molecule type" value="Genomic_DNA"/>
</dbReference>
<dbReference type="InterPro" id="IPR001737">
    <property type="entry name" value="KsgA/Erm"/>
</dbReference>
<reference evidence="6" key="1">
    <citation type="submission" date="2020-07" db="EMBL/GenBank/DDBJ databases">
        <title>Severe corrosion of carbon steel in oil field produced water can be linked to methanogenic archaea containing a special type of NiFe hydrogenase.</title>
        <authorList>
            <person name="Lahme S."/>
            <person name="Mand J."/>
            <person name="Longwell J."/>
            <person name="Smith R."/>
            <person name="Enning D."/>
        </authorList>
    </citation>
    <scope>NUCLEOTIDE SEQUENCE</scope>
    <source>
        <strain evidence="6">MIC098Bin6</strain>
    </source>
</reference>
<gene>
    <name evidence="6" type="ORF">H0S81_10760</name>
</gene>
<comment type="caution">
    <text evidence="6">The sequence shown here is derived from an EMBL/GenBank/DDBJ whole genome shotgun (WGS) entry which is preliminary data.</text>
</comment>
<dbReference type="InterPro" id="IPR023165">
    <property type="entry name" value="rRNA_Ade_diMease-like_C"/>
</dbReference>